<dbReference type="eggNOG" id="ENOG503441Y">
    <property type="taxonomic scope" value="Bacteria"/>
</dbReference>
<dbReference type="EMBL" id="APPJ01000005">
    <property type="protein sequence ID" value="ENV18607.1"/>
    <property type="molecule type" value="Genomic_DNA"/>
</dbReference>
<evidence type="ECO:0000313" key="2">
    <source>
        <dbReference type="EMBL" id="ENV18607.1"/>
    </source>
</evidence>
<comment type="caution">
    <text evidence="2">The sequence shown here is derived from an EMBL/GenBank/DDBJ whole genome shotgun (WGS) entry which is preliminary data.</text>
</comment>
<evidence type="ECO:0000313" key="3">
    <source>
        <dbReference type="Proteomes" id="UP000013148"/>
    </source>
</evidence>
<organism evidence="2 3">
    <name type="scientific">Acinetobacter guillouiae NIPH 991</name>
    <dbReference type="NCBI Taxonomy" id="1217656"/>
    <lineage>
        <taxon>Bacteria</taxon>
        <taxon>Pseudomonadati</taxon>
        <taxon>Pseudomonadota</taxon>
        <taxon>Gammaproteobacteria</taxon>
        <taxon>Moraxellales</taxon>
        <taxon>Moraxellaceae</taxon>
        <taxon>Acinetobacter</taxon>
    </lineage>
</organism>
<dbReference type="PROSITE" id="PS51257">
    <property type="entry name" value="PROKAR_LIPOPROTEIN"/>
    <property type="match status" value="1"/>
</dbReference>
<sequence>MKRMIFGLMINSIFISSWAACSYDFDATTAEIQQMIGNPIPPAKKFPYLNGATASFLLESSSYQYHASTSAFAQSYKNYINGTNNTILGDKNLSSTGKYAVELKIDNFADIPIGSYSGNQSGVYTLGYNFYGIKNGNLKYGGFVWLTNSDDTKTKKVYVSFSDLGAGINYEKEFDIAYSSANNYKIGLYLDQDSKQIGINLNGIDKGYINNTPLSDSATQISFQMFGLVGGYPTSLLGTYQPTETLIFERSRMTLNYSSNTKDICGNTI</sequence>
<dbReference type="HOGENOM" id="CLU_076283_1_0_6"/>
<evidence type="ECO:0000256" key="1">
    <source>
        <dbReference type="SAM" id="SignalP"/>
    </source>
</evidence>
<proteinExistence type="predicted"/>
<evidence type="ECO:0008006" key="4">
    <source>
        <dbReference type="Google" id="ProtNLM"/>
    </source>
</evidence>
<dbReference type="AlphaFoldDB" id="N8X2N0"/>
<protein>
    <recommendedName>
        <fullName evidence="4">DUF4882 domain-containing protein</fullName>
    </recommendedName>
</protein>
<dbReference type="InterPro" id="IPR032620">
    <property type="entry name" value="DUF4882"/>
</dbReference>
<feature type="signal peptide" evidence="1">
    <location>
        <begin position="1"/>
        <end position="19"/>
    </location>
</feature>
<keyword evidence="1" id="KW-0732">Signal</keyword>
<keyword evidence="3" id="KW-1185">Reference proteome</keyword>
<dbReference type="PATRIC" id="fig|1217656.3.peg.708"/>
<gene>
    <name evidence="2" type="ORF">F964_00724</name>
</gene>
<dbReference type="Pfam" id="PF16223">
    <property type="entry name" value="DUF4882"/>
    <property type="match status" value="1"/>
</dbReference>
<accession>N8X2N0</accession>
<name>N8X2N0_ACIGI</name>
<dbReference type="Proteomes" id="UP000013148">
    <property type="component" value="Unassembled WGS sequence"/>
</dbReference>
<reference evidence="2 3" key="1">
    <citation type="submission" date="2013-02" db="EMBL/GenBank/DDBJ databases">
        <title>The Genome Sequence of Acinetobacter guillouiae NIPH 991.</title>
        <authorList>
            <consortium name="The Broad Institute Genome Sequencing Platform"/>
            <consortium name="The Broad Institute Genome Sequencing Center for Infectious Disease"/>
            <person name="Cerqueira G."/>
            <person name="Feldgarden M."/>
            <person name="Courvalin P."/>
            <person name="Perichon B."/>
            <person name="Grillot-Courvalin C."/>
            <person name="Clermont D."/>
            <person name="Rocha E."/>
            <person name="Yoon E.-J."/>
            <person name="Nemec A."/>
            <person name="Walker B."/>
            <person name="Young S.K."/>
            <person name="Zeng Q."/>
            <person name="Gargeya S."/>
            <person name="Fitzgerald M."/>
            <person name="Haas B."/>
            <person name="Abouelleil A."/>
            <person name="Alvarado L."/>
            <person name="Arachchi H.M."/>
            <person name="Berlin A.M."/>
            <person name="Chapman S.B."/>
            <person name="Dewar J."/>
            <person name="Goldberg J."/>
            <person name="Griggs A."/>
            <person name="Gujja S."/>
            <person name="Hansen M."/>
            <person name="Howarth C."/>
            <person name="Imamovic A."/>
            <person name="Larimer J."/>
            <person name="McCowan C."/>
            <person name="Murphy C."/>
            <person name="Neiman D."/>
            <person name="Pearson M."/>
            <person name="Priest M."/>
            <person name="Roberts A."/>
            <person name="Saif S."/>
            <person name="Shea T."/>
            <person name="Sisk P."/>
            <person name="Sykes S."/>
            <person name="Wortman J."/>
            <person name="Nusbaum C."/>
            <person name="Birren B."/>
        </authorList>
    </citation>
    <scope>NUCLEOTIDE SEQUENCE [LARGE SCALE GENOMIC DNA]</scope>
    <source>
        <strain evidence="2 3">NIPH 991</strain>
    </source>
</reference>
<dbReference type="RefSeq" id="WP_004817715.1">
    <property type="nucleotide sequence ID" value="NZ_KB849455.1"/>
</dbReference>
<feature type="chain" id="PRO_5004135508" description="DUF4882 domain-containing protein" evidence="1">
    <location>
        <begin position="20"/>
        <end position="269"/>
    </location>
</feature>